<name>A0A5C3EFH9_9BASI</name>
<evidence type="ECO:0000256" key="1">
    <source>
        <dbReference type="SAM" id="SignalP"/>
    </source>
</evidence>
<dbReference type="AlphaFoldDB" id="A0A5C3EFH9"/>
<accession>A0A5C3EFH9</accession>
<protein>
    <submittedName>
        <fullName evidence="2">Uncharacterized protein</fullName>
    </submittedName>
</protein>
<proteinExistence type="predicted"/>
<reference evidence="2 3" key="1">
    <citation type="submission" date="2018-03" db="EMBL/GenBank/DDBJ databases">
        <authorList>
            <person name="Guldener U."/>
        </authorList>
    </citation>
    <scope>NUCLEOTIDE SEQUENCE [LARGE SCALE GENOMIC DNA]</scope>
    <source>
        <strain evidence="2 3">NBRC100155</strain>
    </source>
</reference>
<sequence>MLSFRLPLLLYTLLWLSVTCLIQKTCSTSGGSVNPITAPHPPDSDDLGKHASLMEELLRLPEGQLRPIYLVEKEQHPAASRHIANPDSQFIKLLFSETYKTHIMATPWITRHADGTDRNGVLFFNIDEKGGVIPTIHTGIRDDIQGRFWGLIKHRATMTQPELFRDLIDPLRRIKPE</sequence>
<evidence type="ECO:0000313" key="2">
    <source>
        <dbReference type="EMBL" id="SPO29248.1"/>
    </source>
</evidence>
<dbReference type="Proteomes" id="UP000324022">
    <property type="component" value="Unassembled WGS sequence"/>
</dbReference>
<keyword evidence="1" id="KW-0732">Signal</keyword>
<organism evidence="2 3">
    <name type="scientific">Ustilago trichophora</name>
    <dbReference type="NCBI Taxonomy" id="86804"/>
    <lineage>
        <taxon>Eukaryota</taxon>
        <taxon>Fungi</taxon>
        <taxon>Dikarya</taxon>
        <taxon>Basidiomycota</taxon>
        <taxon>Ustilaginomycotina</taxon>
        <taxon>Ustilaginomycetes</taxon>
        <taxon>Ustilaginales</taxon>
        <taxon>Ustilaginaceae</taxon>
        <taxon>Ustilago</taxon>
    </lineage>
</organism>
<dbReference type="EMBL" id="OOIN01000027">
    <property type="protein sequence ID" value="SPO29248.1"/>
    <property type="molecule type" value="Genomic_DNA"/>
</dbReference>
<feature type="signal peptide" evidence="1">
    <location>
        <begin position="1"/>
        <end position="22"/>
    </location>
</feature>
<feature type="chain" id="PRO_5022914939" evidence="1">
    <location>
        <begin position="23"/>
        <end position="177"/>
    </location>
</feature>
<evidence type="ECO:0000313" key="3">
    <source>
        <dbReference type="Proteomes" id="UP000324022"/>
    </source>
</evidence>
<keyword evidence="3" id="KW-1185">Reference proteome</keyword>
<gene>
    <name evidence="2" type="ORF">UTRI_06197</name>
</gene>